<accession>A0A1L8D046</accession>
<feature type="transmembrane region" description="Helical" evidence="2">
    <location>
        <begin position="574"/>
        <end position="597"/>
    </location>
</feature>
<feature type="transmembrane region" description="Helical" evidence="2">
    <location>
        <begin position="454"/>
        <end position="472"/>
    </location>
</feature>
<feature type="transmembrane region" description="Helical" evidence="2">
    <location>
        <begin position="977"/>
        <end position="996"/>
    </location>
</feature>
<keyword evidence="2" id="KW-0472">Membrane</keyword>
<comment type="caution">
    <text evidence="3">The sequence shown here is derived from an EMBL/GenBank/DDBJ whole genome shotgun (WGS) entry which is preliminary data.</text>
</comment>
<sequence>MNFLTRYSLRNPAVIFLAIVLIVAGGYYSVQQMKFEDMPDIEVPFIWMTVNYPGATPAEVSKEITEPLEKALYGIQGLKNITSYANPSYGVVILEFDYDAKMDKAWQEVSSAIAKVDLPQNAGKIELHKASVNSPDILLFAVEGPGSAEEIAQYVNDKVKPKLSAIAGVEEVKVLGGRERKIFIKLNQDKLKQYQLTPDTVINTLKAANFSIPAGEITIKDKLLPVEVEKEIKSLDEIRNLRLITVDSSKVLKEAFTEVGKSFNEVGLAIGKIGEGLTITQTQIQLLSGIQALEAQIAADQEALLNLTQEGAGPELIIPLQQKIAAEKQKLGELLQKLSQINEEVLKSKPVSGNGSSSRQNSLSTKPELKVITLGDVAEVSEGYETKTTVVRANGHPGVVVALSRQTGANVVEVSDKAKEIIKNLKLPQGYRFTVLYDLADPVKKSVYSMLREALVGALFAVLVIFIFLRSFRATVVAITAIPLSIFASFIILKYLNYTINIMTLAGMAVAVGRVVDDSIVVIENIYRRLAGSNNENVVEEATGEVANAITSSTITTIAVFGPLAMVSGVVGKIFVPFAVTIVVALSFSLLVAVTVVPLTGKLLFRKNIPGEEKEGIIKRGYKRLLHWALKHKVAVLMLATLALVGSVVTLGEIGTNFLPQDKARIYQAKIAMPIGASLEYTDKAVREAEKILAAEKGVRAFQATIHKNGSADVLVVIDNKVKDPNSLADRIAKRLKKISGPKDVSWQPLGTPGGNPMLQVVVNGDDFARVKEGGMLIAEALKSLPGLANVSSNIEDVKPQILVKVDEVKASRKGLTPIMVASSLRAILTGEAVARIDYQGKPTDLVVELKGGSLSSIEDVKNIELLGVTGEKVKLGEIAEVKNQPGPTSLQRRNLEPFVTVSGLITDPNSGKVSEEAQKKISAIKLPEGVTYRFEGNTQMMAEGFADMKRAMLVAVGLVFTVMVGSFGNIKAPLSILFSLPLAVIGAILGLFISGEELGMPALIGGLMLIGIVVTNAIVLVDRVEKQIARGMTLDEALIEAGATRLRPIVMTAATTIFALLPMALFPAEGALISRQMAVVVIGGLLTSTLLTLIVVPVVYRLFCSVTKS</sequence>
<dbReference type="GO" id="GO:0005886">
    <property type="term" value="C:plasma membrane"/>
    <property type="evidence" value="ECO:0007669"/>
    <property type="project" value="TreeGrafter"/>
</dbReference>
<evidence type="ECO:0000256" key="1">
    <source>
        <dbReference type="SAM" id="Coils"/>
    </source>
</evidence>
<evidence type="ECO:0000256" key="2">
    <source>
        <dbReference type="SAM" id="Phobius"/>
    </source>
</evidence>
<feature type="transmembrane region" description="Helical" evidence="2">
    <location>
        <begin position="478"/>
        <end position="496"/>
    </location>
</feature>
<dbReference type="SUPFAM" id="SSF82714">
    <property type="entry name" value="Multidrug efflux transporter AcrB TolC docking domain, DN and DC subdomains"/>
    <property type="match status" value="2"/>
</dbReference>
<proteinExistence type="predicted"/>
<feature type="transmembrane region" description="Helical" evidence="2">
    <location>
        <begin position="952"/>
        <end position="971"/>
    </location>
</feature>
<feature type="coiled-coil region" evidence="1">
    <location>
        <begin position="290"/>
        <end position="344"/>
    </location>
</feature>
<dbReference type="Gene3D" id="1.20.1640.10">
    <property type="entry name" value="Multidrug efflux transporter AcrB transmembrane domain"/>
    <property type="match status" value="3"/>
</dbReference>
<dbReference type="SUPFAM" id="SSF82693">
    <property type="entry name" value="Multidrug efflux transporter AcrB pore domain, PN1, PN2, PC1 and PC2 subdomains"/>
    <property type="match status" value="2"/>
</dbReference>
<dbReference type="AlphaFoldDB" id="A0A1L8D046"/>
<dbReference type="OrthoDB" id="9757876at2"/>
<feature type="transmembrane region" description="Helical" evidence="2">
    <location>
        <begin position="12"/>
        <end position="30"/>
    </location>
</feature>
<dbReference type="Pfam" id="PF00873">
    <property type="entry name" value="ACR_tran"/>
    <property type="match status" value="2"/>
</dbReference>
<keyword evidence="2" id="KW-0812">Transmembrane</keyword>
<dbReference type="Proteomes" id="UP000187338">
    <property type="component" value="Unassembled WGS sequence"/>
</dbReference>
<dbReference type="Gene3D" id="3.30.70.1440">
    <property type="entry name" value="Multidrug efflux transporter AcrB pore domain"/>
    <property type="match status" value="1"/>
</dbReference>
<name>A0A1L8D046_9THEO</name>
<feature type="transmembrane region" description="Helical" evidence="2">
    <location>
        <begin position="1003"/>
        <end position="1022"/>
    </location>
</feature>
<dbReference type="RefSeq" id="WP_075864756.1">
    <property type="nucleotide sequence ID" value="NZ_BDJL01000009.1"/>
</dbReference>
<dbReference type="InterPro" id="IPR027463">
    <property type="entry name" value="AcrB_DN_DC_subdom"/>
</dbReference>
<feature type="transmembrane region" description="Helical" evidence="2">
    <location>
        <begin position="1079"/>
        <end position="1101"/>
    </location>
</feature>
<dbReference type="Gene3D" id="3.30.70.1320">
    <property type="entry name" value="Multidrug efflux transporter AcrB pore domain like"/>
    <property type="match status" value="2"/>
</dbReference>
<keyword evidence="1" id="KW-0175">Coiled coil</keyword>
<keyword evidence="4" id="KW-1185">Reference proteome</keyword>
<dbReference type="GO" id="GO:0042910">
    <property type="term" value="F:xenobiotic transmembrane transporter activity"/>
    <property type="evidence" value="ECO:0007669"/>
    <property type="project" value="TreeGrafter"/>
</dbReference>
<dbReference type="STRING" id="661089.ciss_04880"/>
<evidence type="ECO:0000313" key="4">
    <source>
        <dbReference type="Proteomes" id="UP000187338"/>
    </source>
</evidence>
<dbReference type="PANTHER" id="PTHR32063">
    <property type="match status" value="1"/>
</dbReference>
<gene>
    <name evidence="3" type="ORF">ciss_04880</name>
</gene>
<reference evidence="4" key="1">
    <citation type="submission" date="2016-12" db="EMBL/GenBank/DDBJ databases">
        <title>Draft Genome Sequences od Carboxydothermus pertinax and islandicus, Hydrogenogenic Carboxydotrophic Bacteria.</title>
        <authorList>
            <person name="Fukuyama Y."/>
            <person name="Ohmae K."/>
            <person name="Yoneda Y."/>
            <person name="Yoshida T."/>
            <person name="Sako Y."/>
        </authorList>
    </citation>
    <scope>NUCLEOTIDE SEQUENCE [LARGE SCALE GENOMIC DNA]</scope>
    <source>
        <strain evidence="4">SET</strain>
    </source>
</reference>
<organism evidence="3 4">
    <name type="scientific">Carboxydothermus islandicus</name>
    <dbReference type="NCBI Taxonomy" id="661089"/>
    <lineage>
        <taxon>Bacteria</taxon>
        <taxon>Bacillati</taxon>
        <taxon>Bacillota</taxon>
        <taxon>Clostridia</taxon>
        <taxon>Thermoanaerobacterales</taxon>
        <taxon>Thermoanaerobacteraceae</taxon>
        <taxon>Carboxydothermus</taxon>
    </lineage>
</organism>
<dbReference type="Gene3D" id="3.30.2090.10">
    <property type="entry name" value="Multidrug efflux transporter AcrB TolC docking domain, DN and DC subdomains"/>
    <property type="match status" value="3"/>
</dbReference>
<feature type="transmembrane region" description="Helical" evidence="2">
    <location>
        <begin position="1049"/>
        <end position="1067"/>
    </location>
</feature>
<dbReference type="EMBL" id="BDJL01000009">
    <property type="protein sequence ID" value="GAV24555.1"/>
    <property type="molecule type" value="Genomic_DNA"/>
</dbReference>
<dbReference type="Gene3D" id="3.30.70.1430">
    <property type="entry name" value="Multidrug efflux transporter AcrB pore domain"/>
    <property type="match status" value="2"/>
</dbReference>
<feature type="transmembrane region" description="Helical" evidence="2">
    <location>
        <begin position="634"/>
        <end position="655"/>
    </location>
</feature>
<dbReference type="SUPFAM" id="SSF82866">
    <property type="entry name" value="Multidrug efflux transporter AcrB transmembrane domain"/>
    <property type="match status" value="2"/>
</dbReference>
<evidence type="ECO:0000313" key="3">
    <source>
        <dbReference type="EMBL" id="GAV24555.1"/>
    </source>
</evidence>
<dbReference type="PANTHER" id="PTHR32063:SF0">
    <property type="entry name" value="SWARMING MOTILITY PROTEIN SWRC"/>
    <property type="match status" value="1"/>
</dbReference>
<keyword evidence="2" id="KW-1133">Transmembrane helix</keyword>
<protein>
    <submittedName>
        <fullName evidence="3">Uncharacterized protein</fullName>
    </submittedName>
</protein>
<dbReference type="InterPro" id="IPR001036">
    <property type="entry name" value="Acrflvin-R"/>
</dbReference>